<name>A0A420VEB7_9BACI</name>
<feature type="coiled-coil region" evidence="1">
    <location>
        <begin position="109"/>
        <end position="136"/>
    </location>
</feature>
<dbReference type="PANTHER" id="PTHR41302:SF2">
    <property type="entry name" value="PRESPORE SPECIFIC TRANSCRIPTIONAL ACTIVATOR RSFA"/>
    <property type="match status" value="1"/>
</dbReference>
<dbReference type="EMBL" id="AZRV01000035">
    <property type="protein sequence ID" value="RKO61748.1"/>
    <property type="molecule type" value="Genomic_DNA"/>
</dbReference>
<dbReference type="Gene3D" id="1.10.10.60">
    <property type="entry name" value="Homeodomain-like"/>
    <property type="match status" value="1"/>
</dbReference>
<reference evidence="2 3" key="1">
    <citation type="submission" date="2013-12" db="EMBL/GenBank/DDBJ databases">
        <title>Genome and proteome characterization of Caldibacillus debilis GB1 derived from a cellulolytic aero-tolerant co-culture.</title>
        <authorList>
            <person name="Wushke S.T."/>
            <person name="Zhang X."/>
            <person name="Fristensky B."/>
            <person name="Wilkins J.A."/>
            <person name="Levin D.B."/>
            <person name="Sparling R."/>
        </authorList>
    </citation>
    <scope>NUCLEOTIDE SEQUENCE [LARGE SCALE GENOMIC DNA]</scope>
    <source>
        <strain evidence="2 3">GB1</strain>
    </source>
</reference>
<keyword evidence="1" id="KW-0175">Coiled coil</keyword>
<accession>A0A420VEB7</accession>
<dbReference type="PANTHER" id="PTHR41302">
    <property type="entry name" value="PRESPORE-SPECIFIC TRANSCRIPTIONAL REGULATOR RSFA-RELATED"/>
    <property type="match status" value="1"/>
</dbReference>
<evidence type="ECO:0000313" key="3">
    <source>
        <dbReference type="Proteomes" id="UP000286235"/>
    </source>
</evidence>
<dbReference type="Proteomes" id="UP000286235">
    <property type="component" value="Unassembled WGS sequence"/>
</dbReference>
<evidence type="ECO:0000313" key="2">
    <source>
        <dbReference type="EMBL" id="RKO61748.1"/>
    </source>
</evidence>
<protein>
    <submittedName>
        <fullName evidence="2">Myb-like DNA-binding domain</fullName>
    </submittedName>
</protein>
<dbReference type="RefSeq" id="WP_120669129.1">
    <property type="nucleotide sequence ID" value="NZ_AZRV01000035.1"/>
</dbReference>
<keyword evidence="3" id="KW-1185">Reference proteome</keyword>
<organism evidence="2 3">
    <name type="scientific">Caldibacillus debilis GB1</name>
    <dbReference type="NCBI Taxonomy" id="1339248"/>
    <lineage>
        <taxon>Bacteria</taxon>
        <taxon>Bacillati</taxon>
        <taxon>Bacillota</taxon>
        <taxon>Bacilli</taxon>
        <taxon>Bacillales</taxon>
        <taxon>Bacillaceae</taxon>
        <taxon>Caldibacillus</taxon>
    </lineage>
</organism>
<comment type="caution">
    <text evidence="2">The sequence shown here is derived from an EMBL/GenBank/DDBJ whole genome shotgun (WGS) entry which is preliminary data.</text>
</comment>
<evidence type="ECO:0000256" key="1">
    <source>
        <dbReference type="SAM" id="Coils"/>
    </source>
</evidence>
<sequence length="149" mass="17312">MKKKGRGRMQEWTKEEEAILVEAVLRQIRMGGTLRKAYQEAAIKIGRTETACEYHWKMIKKDYQTELEQAKEEEKRNREGETELNLQEVIHFLEALYCKASENRNQEIIAGYEAKIRSLEAELEKLREENKTLEAVVGTIHAALTGTKD</sequence>
<dbReference type="GO" id="GO:0003677">
    <property type="term" value="F:DNA binding"/>
    <property type="evidence" value="ECO:0007669"/>
    <property type="project" value="UniProtKB-KW"/>
</dbReference>
<dbReference type="AlphaFoldDB" id="A0A420VEB7"/>
<gene>
    <name evidence="2" type="ORF">Cdeb_01219</name>
</gene>
<keyword evidence="2" id="KW-0238">DNA-binding</keyword>
<dbReference type="InterPro" id="IPR014243">
    <property type="entry name" value="RsfA-like"/>
</dbReference>
<proteinExistence type="predicted"/>